<evidence type="ECO:0000313" key="12">
    <source>
        <dbReference type="Proteomes" id="UP000183832"/>
    </source>
</evidence>
<dbReference type="GO" id="GO:0060294">
    <property type="term" value="P:cilium movement involved in cell motility"/>
    <property type="evidence" value="ECO:0007669"/>
    <property type="project" value="UniProtKB-UniRule"/>
</dbReference>
<evidence type="ECO:0000313" key="11">
    <source>
        <dbReference type="EMBL" id="CRL03513.1"/>
    </source>
</evidence>
<dbReference type="GO" id="GO:0060271">
    <property type="term" value="P:cilium assembly"/>
    <property type="evidence" value="ECO:0007669"/>
    <property type="project" value="UniProtKB-UniRule"/>
</dbReference>
<name>A0A1J1IY65_9DIPT</name>
<comment type="subcellular location">
    <subcellularLocation>
        <location evidence="10">Cytoplasm</location>
        <location evidence="10">Cytoskeleton</location>
        <location evidence="10">Cilium axoneme</location>
    </subcellularLocation>
    <subcellularLocation>
        <location evidence="1">Cytoplasm</location>
        <location evidence="1">Cytoskeleton</location>
        <location evidence="1">Flagellum axoneme</location>
    </subcellularLocation>
</comment>
<gene>
    <name evidence="11" type="primary">similar to Tektin-1</name>
    <name evidence="11" type="ORF">CLUMA_CG016208</name>
</gene>
<keyword evidence="12" id="KW-1185">Reference proteome</keyword>
<evidence type="ECO:0000256" key="10">
    <source>
        <dbReference type="RuleBase" id="RU367040"/>
    </source>
</evidence>
<dbReference type="Pfam" id="PF03148">
    <property type="entry name" value="Tektin"/>
    <property type="match status" value="1"/>
</dbReference>
<sequence length="378" mass="44412">MSHQLTKRGLHHDSLGQNQKFSLKDWSNNNQLKSRISCDQQKLADRVICEASRVIDETKEITNKFKKETDYRLEERIAHIAFTVEELREQKRFGEKEQEILKDMKNRIEHAIDSIRSDALVVCEKCIIMRENRTGIDNVDDDVEKSLRKERETILGTLSILDNLLTETIEQIRKVRAAIYLLDRDLANKESSLHIDQQNLVLRENQIDMKIYEGKMDLDPFNSTVLEWTRETTKNIELCKQEIKCAMSLRSYVEIFLKQAVEDISNHFNRTNEQFRLRMEEMRYAKIKLEGLHCGTANQVNDLTRNITTLEKELAEKERYVALSQMRLGNRAQRIGIELCKDKAHDTLIRELIALKDTYQKLSHMIDQVHSVILIRKL</sequence>
<accession>A0A1J1IY65</accession>
<dbReference type="GO" id="GO:0005930">
    <property type="term" value="C:axoneme"/>
    <property type="evidence" value="ECO:0007669"/>
    <property type="project" value="UniProtKB-SubCell"/>
</dbReference>
<evidence type="ECO:0000256" key="9">
    <source>
        <dbReference type="ARBA" id="ARBA00045224"/>
    </source>
</evidence>
<evidence type="ECO:0000256" key="1">
    <source>
        <dbReference type="ARBA" id="ARBA00004611"/>
    </source>
</evidence>
<reference evidence="11 12" key="1">
    <citation type="submission" date="2015-04" db="EMBL/GenBank/DDBJ databases">
        <authorList>
            <person name="Syromyatnikov M.Y."/>
            <person name="Popov V.N."/>
        </authorList>
    </citation>
    <scope>NUCLEOTIDE SEQUENCE [LARGE SCALE GENOMIC DNA]</scope>
</reference>
<dbReference type="OrthoDB" id="10054259at2759"/>
<proteinExistence type="inferred from homology"/>
<dbReference type="PANTHER" id="PTHR19960">
    <property type="entry name" value="TEKTIN"/>
    <property type="match status" value="1"/>
</dbReference>
<evidence type="ECO:0000256" key="3">
    <source>
        <dbReference type="ARBA" id="ARBA00022490"/>
    </source>
</evidence>
<dbReference type="InterPro" id="IPR000435">
    <property type="entry name" value="Tektins"/>
</dbReference>
<keyword evidence="8 10" id="KW-0966">Cell projection</keyword>
<organism evidence="11 12">
    <name type="scientific">Clunio marinus</name>
    <dbReference type="NCBI Taxonomy" id="568069"/>
    <lineage>
        <taxon>Eukaryota</taxon>
        <taxon>Metazoa</taxon>
        <taxon>Ecdysozoa</taxon>
        <taxon>Arthropoda</taxon>
        <taxon>Hexapoda</taxon>
        <taxon>Insecta</taxon>
        <taxon>Pterygota</taxon>
        <taxon>Neoptera</taxon>
        <taxon>Endopterygota</taxon>
        <taxon>Diptera</taxon>
        <taxon>Nematocera</taxon>
        <taxon>Chironomoidea</taxon>
        <taxon>Chironomidae</taxon>
        <taxon>Clunio</taxon>
    </lineage>
</organism>
<evidence type="ECO:0000256" key="7">
    <source>
        <dbReference type="ARBA" id="ARBA00023212"/>
    </source>
</evidence>
<evidence type="ECO:0000256" key="4">
    <source>
        <dbReference type="ARBA" id="ARBA00022846"/>
    </source>
</evidence>
<protein>
    <recommendedName>
        <fullName evidence="10">Tektin</fullName>
    </recommendedName>
</protein>
<dbReference type="PANTHER" id="PTHR19960:SF25">
    <property type="entry name" value="TEKTIN-1"/>
    <property type="match status" value="1"/>
</dbReference>
<keyword evidence="3" id="KW-0963">Cytoplasm</keyword>
<dbReference type="EMBL" id="CVRI01000059">
    <property type="protein sequence ID" value="CRL03513.1"/>
    <property type="molecule type" value="Genomic_DNA"/>
</dbReference>
<dbReference type="GO" id="GO:0005634">
    <property type="term" value="C:nucleus"/>
    <property type="evidence" value="ECO:0007669"/>
    <property type="project" value="TreeGrafter"/>
</dbReference>
<keyword evidence="5" id="KW-0175">Coiled coil</keyword>
<keyword evidence="6 10" id="KW-0969">Cilium</keyword>
<evidence type="ECO:0000256" key="5">
    <source>
        <dbReference type="ARBA" id="ARBA00023054"/>
    </source>
</evidence>
<evidence type="ECO:0000256" key="6">
    <source>
        <dbReference type="ARBA" id="ARBA00023069"/>
    </source>
</evidence>
<comment type="function">
    <text evidence="9">Microtubule inner protein (MIP) part of the dynein-decorated doublet microtubules (DMTs) in cilia and flagellar axoneme. Forms filamentous polymers in the walls of ciliary and flagellar microtubules.</text>
</comment>
<keyword evidence="4 10" id="KW-0282">Flagellum</keyword>
<dbReference type="Proteomes" id="UP000183832">
    <property type="component" value="Unassembled WGS sequence"/>
</dbReference>
<dbReference type="GO" id="GO:0015630">
    <property type="term" value="C:microtubule cytoskeleton"/>
    <property type="evidence" value="ECO:0007669"/>
    <property type="project" value="UniProtKB-UniRule"/>
</dbReference>
<evidence type="ECO:0000256" key="2">
    <source>
        <dbReference type="ARBA" id="ARBA00007209"/>
    </source>
</evidence>
<dbReference type="AlphaFoldDB" id="A0A1J1IY65"/>
<evidence type="ECO:0000256" key="8">
    <source>
        <dbReference type="ARBA" id="ARBA00023273"/>
    </source>
</evidence>
<keyword evidence="7" id="KW-0206">Cytoskeleton</keyword>
<dbReference type="STRING" id="568069.A0A1J1IY65"/>
<dbReference type="InterPro" id="IPR048256">
    <property type="entry name" value="Tektin-like"/>
</dbReference>
<comment type="similarity">
    <text evidence="2 10">Belongs to the tektin family.</text>
</comment>